<feature type="domain" description="LytR/CpsA/Psr regulator C-terminal" evidence="2">
    <location>
        <begin position="76"/>
        <end position="162"/>
    </location>
</feature>
<keyword evidence="4" id="KW-1185">Reference proteome</keyword>
<protein>
    <recommendedName>
        <fullName evidence="2">LytR/CpsA/Psr regulator C-terminal domain-containing protein</fullName>
    </recommendedName>
</protein>
<evidence type="ECO:0000259" key="2">
    <source>
        <dbReference type="Pfam" id="PF13399"/>
    </source>
</evidence>
<sequence>MMEPEEPPADYELAPRHTWRHVRTAVTLVVLVVFVVGAAWYSWNNVIPSEDDDVATEASVACVEVVPSEAPAPDAIELNVYNSTDERGLARRVADEMGSRGFVIMNVANDPLERAIEGPAEVRTHPDQHDAAGVVAAVVPGAEVLSDEQADETVDLVLGEAFDGLADQPDPDATIDTCAS</sequence>
<keyword evidence="1" id="KW-0812">Transmembrane</keyword>
<evidence type="ECO:0000256" key="1">
    <source>
        <dbReference type="SAM" id="Phobius"/>
    </source>
</evidence>
<dbReference type="Proteomes" id="UP000250462">
    <property type="component" value="Unassembled WGS sequence"/>
</dbReference>
<evidence type="ECO:0000313" key="4">
    <source>
        <dbReference type="Proteomes" id="UP000250462"/>
    </source>
</evidence>
<feature type="transmembrane region" description="Helical" evidence="1">
    <location>
        <begin position="25"/>
        <end position="43"/>
    </location>
</feature>
<organism evidence="3 4">
    <name type="scientific">Phytoactinopolyspora halophila</name>
    <dbReference type="NCBI Taxonomy" id="1981511"/>
    <lineage>
        <taxon>Bacteria</taxon>
        <taxon>Bacillati</taxon>
        <taxon>Actinomycetota</taxon>
        <taxon>Actinomycetes</taxon>
        <taxon>Jiangellales</taxon>
        <taxon>Jiangellaceae</taxon>
        <taxon>Phytoactinopolyspora</taxon>
    </lineage>
</organism>
<dbReference type="EMBL" id="QMIG01000034">
    <property type="protein sequence ID" value="RAW09850.1"/>
    <property type="molecule type" value="Genomic_DNA"/>
</dbReference>
<dbReference type="Pfam" id="PF13399">
    <property type="entry name" value="LytR_C"/>
    <property type="match status" value="1"/>
</dbReference>
<reference evidence="3 4" key="1">
    <citation type="submission" date="2018-06" db="EMBL/GenBank/DDBJ databases">
        <title>Phytoactinopolyspora halophila sp. nov., a novel halophilic actinomycete isolated from a saline soil in China.</title>
        <authorList>
            <person name="Tang S.-K."/>
        </authorList>
    </citation>
    <scope>NUCLEOTIDE SEQUENCE [LARGE SCALE GENOMIC DNA]</scope>
    <source>
        <strain evidence="3 4">YIM 96934</strain>
    </source>
</reference>
<proteinExistence type="predicted"/>
<gene>
    <name evidence="3" type="ORF">DPM12_20105</name>
</gene>
<dbReference type="AlphaFoldDB" id="A0A329QBR7"/>
<evidence type="ECO:0000313" key="3">
    <source>
        <dbReference type="EMBL" id="RAW09850.1"/>
    </source>
</evidence>
<name>A0A329QBR7_9ACTN</name>
<keyword evidence="1" id="KW-0472">Membrane</keyword>
<dbReference type="Gene3D" id="3.30.70.2390">
    <property type="match status" value="1"/>
</dbReference>
<keyword evidence="1" id="KW-1133">Transmembrane helix</keyword>
<accession>A0A329QBR7</accession>
<comment type="caution">
    <text evidence="3">The sequence shown here is derived from an EMBL/GenBank/DDBJ whole genome shotgun (WGS) entry which is preliminary data.</text>
</comment>
<dbReference type="InterPro" id="IPR027381">
    <property type="entry name" value="LytR/CpsA/Psr_C"/>
</dbReference>